<comment type="similarity">
    <text evidence="1">Belongs to the sigma-70 factor family. ECF subfamily.</text>
</comment>
<evidence type="ECO:0000256" key="1">
    <source>
        <dbReference type="ARBA" id="ARBA00010641"/>
    </source>
</evidence>
<dbReference type="PANTHER" id="PTHR43133:SF50">
    <property type="entry name" value="ECF RNA POLYMERASE SIGMA FACTOR SIGM"/>
    <property type="match status" value="1"/>
</dbReference>
<dbReference type="RefSeq" id="WP_380120534.1">
    <property type="nucleotide sequence ID" value="NZ_JBHSIU010000041.1"/>
</dbReference>
<dbReference type="NCBIfam" id="TIGR02937">
    <property type="entry name" value="sigma70-ECF"/>
    <property type="match status" value="1"/>
</dbReference>
<dbReference type="InterPro" id="IPR014325">
    <property type="entry name" value="RNA_pol_sigma-E_actinobac"/>
</dbReference>
<dbReference type="InterPro" id="IPR039425">
    <property type="entry name" value="RNA_pol_sigma-70-like"/>
</dbReference>
<comment type="caution">
    <text evidence="8">The sequence shown here is derived from an EMBL/GenBank/DDBJ whole genome shotgun (WGS) entry which is preliminary data.</text>
</comment>
<dbReference type="EMBL" id="JBHSIU010000041">
    <property type="protein sequence ID" value="MFC5002468.1"/>
    <property type="molecule type" value="Genomic_DNA"/>
</dbReference>
<organism evidence="8 9">
    <name type="scientific">Dactylosporangium cerinum</name>
    <dbReference type="NCBI Taxonomy" id="1434730"/>
    <lineage>
        <taxon>Bacteria</taxon>
        <taxon>Bacillati</taxon>
        <taxon>Actinomycetota</taxon>
        <taxon>Actinomycetes</taxon>
        <taxon>Micromonosporales</taxon>
        <taxon>Micromonosporaceae</taxon>
        <taxon>Dactylosporangium</taxon>
    </lineage>
</organism>
<protein>
    <submittedName>
        <fullName evidence="8">SigE family RNA polymerase sigma factor</fullName>
    </submittedName>
</protein>
<evidence type="ECO:0000313" key="8">
    <source>
        <dbReference type="EMBL" id="MFC5002468.1"/>
    </source>
</evidence>
<proteinExistence type="inferred from homology"/>
<dbReference type="Gene3D" id="1.10.10.10">
    <property type="entry name" value="Winged helix-like DNA-binding domain superfamily/Winged helix DNA-binding domain"/>
    <property type="match status" value="1"/>
</dbReference>
<dbReference type="Gene3D" id="1.10.1740.10">
    <property type="match status" value="1"/>
</dbReference>
<evidence type="ECO:0000259" key="7">
    <source>
        <dbReference type="Pfam" id="PF08281"/>
    </source>
</evidence>
<accession>A0ABV9W4B4</accession>
<keyword evidence="4" id="KW-0238">DNA-binding</keyword>
<dbReference type="Pfam" id="PF08281">
    <property type="entry name" value="Sigma70_r4_2"/>
    <property type="match status" value="1"/>
</dbReference>
<dbReference type="NCBIfam" id="TIGR02983">
    <property type="entry name" value="SigE-fam_strep"/>
    <property type="match status" value="1"/>
</dbReference>
<dbReference type="InterPro" id="IPR007627">
    <property type="entry name" value="RNA_pol_sigma70_r2"/>
</dbReference>
<keyword evidence="9" id="KW-1185">Reference proteome</keyword>
<keyword evidence="3" id="KW-0731">Sigma factor</keyword>
<feature type="domain" description="RNA polymerase sigma-70 region 2" evidence="6">
    <location>
        <begin position="13"/>
        <end position="77"/>
    </location>
</feature>
<reference evidence="9" key="1">
    <citation type="journal article" date="2019" name="Int. J. Syst. Evol. Microbiol.">
        <title>The Global Catalogue of Microorganisms (GCM) 10K type strain sequencing project: providing services to taxonomists for standard genome sequencing and annotation.</title>
        <authorList>
            <consortium name="The Broad Institute Genomics Platform"/>
            <consortium name="The Broad Institute Genome Sequencing Center for Infectious Disease"/>
            <person name="Wu L."/>
            <person name="Ma J."/>
        </authorList>
    </citation>
    <scope>NUCLEOTIDE SEQUENCE [LARGE SCALE GENOMIC DNA]</scope>
    <source>
        <strain evidence="9">CGMCC 4.7152</strain>
    </source>
</reference>
<dbReference type="PANTHER" id="PTHR43133">
    <property type="entry name" value="RNA POLYMERASE ECF-TYPE SIGMA FACTO"/>
    <property type="match status" value="1"/>
</dbReference>
<evidence type="ECO:0000259" key="6">
    <source>
        <dbReference type="Pfam" id="PF04542"/>
    </source>
</evidence>
<dbReference type="InterPro" id="IPR036388">
    <property type="entry name" value="WH-like_DNA-bd_sf"/>
</dbReference>
<evidence type="ECO:0000313" key="9">
    <source>
        <dbReference type="Proteomes" id="UP001595912"/>
    </source>
</evidence>
<sequence length="166" mass="18415">MDGGAAREFTEFVSARGRALLRTAHALTGSQHAAEDLVQTALAKALLRWSRLHGDAEPYVRRIMYNEYVSWWRWRKRRAEVLTADPPERGTPTGEDTALRVAVRAALGTLPPRQRAVLVLRYLEDLSEREVADLLGVSPGTVASQASRALATLRGRMPELDGVEAR</sequence>
<evidence type="ECO:0000256" key="4">
    <source>
        <dbReference type="ARBA" id="ARBA00023125"/>
    </source>
</evidence>
<dbReference type="InterPro" id="IPR013325">
    <property type="entry name" value="RNA_pol_sigma_r2"/>
</dbReference>
<gene>
    <name evidence="8" type="ORF">ACFPIJ_32115</name>
</gene>
<dbReference type="InterPro" id="IPR013324">
    <property type="entry name" value="RNA_pol_sigma_r3/r4-like"/>
</dbReference>
<name>A0ABV9W4B4_9ACTN</name>
<dbReference type="SUPFAM" id="SSF88659">
    <property type="entry name" value="Sigma3 and sigma4 domains of RNA polymerase sigma factors"/>
    <property type="match status" value="1"/>
</dbReference>
<evidence type="ECO:0000256" key="5">
    <source>
        <dbReference type="ARBA" id="ARBA00023163"/>
    </source>
</evidence>
<dbReference type="Pfam" id="PF04542">
    <property type="entry name" value="Sigma70_r2"/>
    <property type="match status" value="1"/>
</dbReference>
<evidence type="ECO:0000256" key="3">
    <source>
        <dbReference type="ARBA" id="ARBA00023082"/>
    </source>
</evidence>
<dbReference type="Proteomes" id="UP001595912">
    <property type="component" value="Unassembled WGS sequence"/>
</dbReference>
<evidence type="ECO:0000256" key="2">
    <source>
        <dbReference type="ARBA" id="ARBA00023015"/>
    </source>
</evidence>
<dbReference type="SUPFAM" id="SSF88946">
    <property type="entry name" value="Sigma2 domain of RNA polymerase sigma factors"/>
    <property type="match status" value="1"/>
</dbReference>
<dbReference type="InterPro" id="IPR014284">
    <property type="entry name" value="RNA_pol_sigma-70_dom"/>
</dbReference>
<keyword evidence="2" id="KW-0805">Transcription regulation</keyword>
<dbReference type="InterPro" id="IPR013249">
    <property type="entry name" value="RNA_pol_sigma70_r4_t2"/>
</dbReference>
<keyword evidence="5" id="KW-0804">Transcription</keyword>
<feature type="domain" description="RNA polymerase sigma factor 70 region 4 type 2" evidence="7">
    <location>
        <begin position="101"/>
        <end position="153"/>
    </location>
</feature>
<dbReference type="CDD" id="cd06171">
    <property type="entry name" value="Sigma70_r4"/>
    <property type="match status" value="1"/>
</dbReference>